<dbReference type="Pfam" id="PF02207">
    <property type="entry name" value="zf-UBR"/>
    <property type="match status" value="1"/>
</dbReference>
<dbReference type="InterPro" id="IPR003126">
    <property type="entry name" value="Znf_UBR"/>
</dbReference>
<dbReference type="GO" id="GO:0061630">
    <property type="term" value="F:ubiquitin protein ligase activity"/>
    <property type="evidence" value="ECO:0007669"/>
    <property type="project" value="UniProtKB-UniRule"/>
</dbReference>
<reference evidence="14" key="1">
    <citation type="submission" date="2016-10" db="EMBL/GenBank/DDBJ databases">
        <authorList>
            <person name="Benchimol M."/>
            <person name="Almeida L.G."/>
            <person name="Vasconcelos A.T."/>
            <person name="Perreira-Neves A."/>
            <person name="Rosa I.A."/>
            <person name="Tasca T."/>
            <person name="Bogo M.R."/>
            <person name="de Souza W."/>
        </authorList>
    </citation>
    <scope>NUCLEOTIDE SEQUENCE [LARGE SCALE GENOMIC DNA]</scope>
    <source>
        <strain evidence="14">K</strain>
    </source>
</reference>
<dbReference type="PROSITE" id="PS51157">
    <property type="entry name" value="ZF_UBR"/>
    <property type="match status" value="1"/>
</dbReference>
<evidence type="ECO:0000259" key="12">
    <source>
        <dbReference type="PROSITE" id="PS50966"/>
    </source>
</evidence>
<dbReference type="SMART" id="SM00396">
    <property type="entry name" value="ZnF_UBR1"/>
    <property type="match status" value="1"/>
</dbReference>
<keyword evidence="5 9" id="KW-0863">Zinc-finger</keyword>
<dbReference type="GO" id="GO:0000151">
    <property type="term" value="C:ubiquitin ligase complex"/>
    <property type="evidence" value="ECO:0007669"/>
    <property type="project" value="TreeGrafter"/>
</dbReference>
<dbReference type="GO" id="GO:0016567">
    <property type="term" value="P:protein ubiquitination"/>
    <property type="evidence" value="ECO:0007669"/>
    <property type="project" value="UniProtKB-UniRule"/>
</dbReference>
<evidence type="ECO:0000256" key="9">
    <source>
        <dbReference type="PROSITE-ProRule" id="PRU00325"/>
    </source>
</evidence>
<dbReference type="OrthoDB" id="2020519at2759"/>
<feature type="zinc finger region" description="UBR-type" evidence="10">
    <location>
        <begin position="45"/>
        <end position="115"/>
    </location>
</feature>
<dbReference type="VEuPathDB" id="TrichDB:TRFO_19771"/>
<feature type="domain" description="UBR-type" evidence="13">
    <location>
        <begin position="45"/>
        <end position="115"/>
    </location>
</feature>
<dbReference type="EC" id="2.3.2.27" evidence="11"/>
<gene>
    <name evidence="14" type="ORF">TRFO_19771</name>
</gene>
<comment type="similarity">
    <text evidence="8 11">Belongs to the E3 ubiquitin-protein ligase UBR1-like family.</text>
</comment>
<keyword evidence="15" id="KW-1185">Reference proteome</keyword>
<dbReference type="FunFam" id="2.10.110.30:FF:000002">
    <property type="entry name" value="Putative e3 ubiquitin-protein ligase ubr3"/>
    <property type="match status" value="1"/>
</dbReference>
<dbReference type="GO" id="GO:0008270">
    <property type="term" value="F:zinc ion binding"/>
    <property type="evidence" value="ECO:0007669"/>
    <property type="project" value="UniProtKB-UniRule"/>
</dbReference>
<dbReference type="InterPro" id="IPR039164">
    <property type="entry name" value="UBR1-like"/>
</dbReference>
<dbReference type="PANTHER" id="PTHR21497">
    <property type="entry name" value="UBIQUITIN LIGASE E3 ALPHA-RELATED"/>
    <property type="match status" value="1"/>
</dbReference>
<dbReference type="CDD" id="cd19670">
    <property type="entry name" value="UBR-box_UBR1_2_3"/>
    <property type="match status" value="1"/>
</dbReference>
<evidence type="ECO:0000259" key="13">
    <source>
        <dbReference type="PROSITE" id="PS51157"/>
    </source>
</evidence>
<feature type="domain" description="SWIM-type" evidence="12">
    <location>
        <begin position="84"/>
        <end position="122"/>
    </location>
</feature>
<dbReference type="RefSeq" id="XP_068364005.1">
    <property type="nucleotide sequence ID" value="XM_068500992.1"/>
</dbReference>
<evidence type="ECO:0000313" key="15">
    <source>
        <dbReference type="Proteomes" id="UP000179807"/>
    </source>
</evidence>
<dbReference type="UniPathway" id="UPA00143"/>
<comment type="function">
    <text evidence="11">Ubiquitin ligase protein which is a component of the N-end rule pathway. Recognizes and binds to proteins bearing specific N-terminal residues that are destabilizing according to the N-end rule, leading to their ubiquitination and subsequent degradation.</text>
</comment>
<organism evidence="14 15">
    <name type="scientific">Tritrichomonas foetus</name>
    <dbReference type="NCBI Taxonomy" id="1144522"/>
    <lineage>
        <taxon>Eukaryota</taxon>
        <taxon>Metamonada</taxon>
        <taxon>Parabasalia</taxon>
        <taxon>Tritrichomonadida</taxon>
        <taxon>Tritrichomonadidae</taxon>
        <taxon>Tritrichomonas</taxon>
    </lineage>
</organism>
<dbReference type="AlphaFoldDB" id="A0A1J4KNA2"/>
<dbReference type="Gene3D" id="2.10.110.30">
    <property type="match status" value="1"/>
</dbReference>
<accession>A0A1J4KNA2</accession>
<sequence>MLDIDTLFETDIIGACTLCEEKISEGKGTNFSEYLAKVKSQSPKFVCHKAWSKSTLIFHCADCMNHITSCICLECLLNGNHTGHRIIMEISDTGTCDCGHIQNMKAEGFCCKHKGAVQSPHYDFLGIEKSHQLIQIFSSALKHLNFYALQDSNSLSLILNWIKQFSELNDACRRCVAEAFLNSVDVPRFIFDFANYSSKNVSLIDAFMLSLIHDEYFLTHFSESFFKIYPQIVFMLLHLAGNGQKKEILKRLNILNKYGFHCLDEKTLKDMTSNGFNWNVFYSSILRRIDGFIMKNPSEKFWANSCILSVFDILVDIMKIIGGIVSPITINTIISIISENEMNYPIRRVFGYKENDSSNTQTILHKKLFCITNLLNVIPIEKYDARFIINKLSKLTNDLKFDSPLNNNIDFSLSLVLHQSFGRLIFSQIHEQYFKDINLSQYAIMPLRVVTALFNDKCFVRNSNDMQTALNSMHYKTNINLRFIPLFRIIQKWLERSADQNRDLRKILKMFCFEENESFPFIFLISCIIFNQYDEDFICQYLKSQFLIESQIRIKELRKTLWIDYYPNLEKTLRNISDLNINPNGNTRILKNQFDEPFLFPWISINKILKIASKNLEKNPDKLLPFPHSPNVNLQNLLFQSSLYAVYYHILFLHKNEIPSIHFVLNMIQITGELISNQIVNNFRFNSGDVIIAYTFEDLLHKIPNSFVEFLFVPISYKGAVKPFTLVDLIAEQKHIGITLLNSLNIPLNDQNLPVENKKLRAQRAKESALQQLHMNQFVINQNDLDEVEDDYRENQNENYLVCSICSEKSEILCYPVCILDTVVPSIINGEEVKGSCTFNLCNHPIHYKCCKFSNGGFHCKVCKCFKNEVLPIFPNGFNEESSPEVTMLVNKFFSKINDPLNVLIDNIKALEIRQRTSSRCIEKDTVFMLMKHYFISLYFWLRRKKNECKSFLDHLVMKILHSKNPKESFEKSIKSLLKKMSPTFPELRCSIFIESLLQDKFIDWQRKLSYEQLNERFGKYFPGNSIPKIPLPKFTIELPDNFYQLGANPYNCPIEDQTKIRALCLLTKEIVSFDGDTSEYKSYFQHLESLNDGVSMFLMLSGPNVTRISICSLNKLRKDLGSVYIDSDGNDDIGLSSFEPLKFSHDKMEHCIDILFSGEWMAQSLQS</sequence>
<dbReference type="GO" id="GO:0005737">
    <property type="term" value="C:cytoplasm"/>
    <property type="evidence" value="ECO:0007669"/>
    <property type="project" value="TreeGrafter"/>
</dbReference>
<evidence type="ECO:0000313" key="14">
    <source>
        <dbReference type="EMBL" id="OHT10869.1"/>
    </source>
</evidence>
<comment type="caution">
    <text evidence="14">The sequence shown here is derived from an EMBL/GenBank/DDBJ whole genome shotgun (WGS) entry which is preliminary data.</text>
</comment>
<evidence type="ECO:0000256" key="1">
    <source>
        <dbReference type="ARBA" id="ARBA00000900"/>
    </source>
</evidence>
<evidence type="ECO:0000256" key="6">
    <source>
        <dbReference type="ARBA" id="ARBA00022786"/>
    </source>
</evidence>
<evidence type="ECO:0000256" key="5">
    <source>
        <dbReference type="ARBA" id="ARBA00022771"/>
    </source>
</evidence>
<keyword evidence="3 11" id="KW-0808">Transferase</keyword>
<dbReference type="GeneID" id="94835696"/>
<dbReference type="InterPro" id="IPR007527">
    <property type="entry name" value="Znf_SWIM"/>
</dbReference>
<keyword evidence="6 11" id="KW-0833">Ubl conjugation pathway</keyword>
<evidence type="ECO:0000256" key="3">
    <source>
        <dbReference type="ARBA" id="ARBA00022679"/>
    </source>
</evidence>
<dbReference type="PANTHER" id="PTHR21497:SF24">
    <property type="entry name" value="E3 UBIQUITIN-PROTEIN LIGASE UBR1"/>
    <property type="match status" value="1"/>
</dbReference>
<protein>
    <recommendedName>
        <fullName evidence="11">E3 ubiquitin-protein ligase</fullName>
        <ecNumber evidence="11">2.3.2.27</ecNumber>
    </recommendedName>
</protein>
<keyword evidence="4 11" id="KW-0479">Metal-binding</keyword>
<proteinExistence type="inferred from homology"/>
<dbReference type="EMBL" id="MLAK01000600">
    <property type="protein sequence ID" value="OHT10869.1"/>
    <property type="molecule type" value="Genomic_DNA"/>
</dbReference>
<evidence type="ECO:0000256" key="10">
    <source>
        <dbReference type="PROSITE-ProRule" id="PRU00508"/>
    </source>
</evidence>
<dbReference type="PROSITE" id="PS50966">
    <property type="entry name" value="ZF_SWIM"/>
    <property type="match status" value="1"/>
</dbReference>
<evidence type="ECO:0000256" key="11">
    <source>
        <dbReference type="RuleBase" id="RU366018"/>
    </source>
</evidence>
<evidence type="ECO:0000256" key="8">
    <source>
        <dbReference type="ARBA" id="ARBA00046341"/>
    </source>
</evidence>
<dbReference type="Proteomes" id="UP000179807">
    <property type="component" value="Unassembled WGS sequence"/>
</dbReference>
<name>A0A1J4KNA2_9EUKA</name>
<keyword evidence="7 11" id="KW-0862">Zinc</keyword>
<evidence type="ECO:0000256" key="2">
    <source>
        <dbReference type="ARBA" id="ARBA00004906"/>
    </source>
</evidence>
<dbReference type="GO" id="GO:0071596">
    <property type="term" value="P:ubiquitin-dependent protein catabolic process via the N-end rule pathway"/>
    <property type="evidence" value="ECO:0007669"/>
    <property type="project" value="UniProtKB-UniRule"/>
</dbReference>
<comment type="pathway">
    <text evidence="2 11">Protein modification; protein ubiquitination.</text>
</comment>
<evidence type="ECO:0000256" key="4">
    <source>
        <dbReference type="ARBA" id="ARBA00022723"/>
    </source>
</evidence>
<evidence type="ECO:0000256" key="7">
    <source>
        <dbReference type="ARBA" id="ARBA00022833"/>
    </source>
</evidence>
<comment type="catalytic activity">
    <reaction evidence="1 11">
        <text>S-ubiquitinyl-[E2 ubiquitin-conjugating enzyme]-L-cysteine + [acceptor protein]-L-lysine = [E2 ubiquitin-conjugating enzyme]-L-cysteine + N(6)-ubiquitinyl-[acceptor protein]-L-lysine.</text>
        <dbReference type="EC" id="2.3.2.27"/>
    </reaction>
</comment>